<evidence type="ECO:0000313" key="1">
    <source>
        <dbReference type="EMBL" id="MRG97232.1"/>
    </source>
</evidence>
<name>A0A6N7PYF5_9BACT</name>
<organism evidence="1 2">
    <name type="scientific">Polyangium spumosum</name>
    <dbReference type="NCBI Taxonomy" id="889282"/>
    <lineage>
        <taxon>Bacteria</taxon>
        <taxon>Pseudomonadati</taxon>
        <taxon>Myxococcota</taxon>
        <taxon>Polyangia</taxon>
        <taxon>Polyangiales</taxon>
        <taxon>Polyangiaceae</taxon>
        <taxon>Polyangium</taxon>
    </lineage>
</organism>
<dbReference type="OrthoDB" id="5477327at2"/>
<accession>A0A6N7PYF5</accession>
<dbReference type="AlphaFoldDB" id="A0A6N7PYF5"/>
<reference evidence="1 2" key="1">
    <citation type="submission" date="2019-10" db="EMBL/GenBank/DDBJ databases">
        <title>A soil myxobacterium in the family Polyangiaceae.</title>
        <authorList>
            <person name="Li Y."/>
            <person name="Wang J."/>
        </authorList>
    </citation>
    <scope>NUCLEOTIDE SEQUENCE [LARGE SCALE GENOMIC DNA]</scope>
    <source>
        <strain evidence="1 2">DSM 14734</strain>
    </source>
</reference>
<sequence length="267" mass="29319">MKEPNWYYWWWDPNGPKTVEIVPRGGDVDVAQPVASFEVPEGAELFQVGDEMVSVKSVPNGWPNYETTVQVFDLSDPTNPTQVGSLVTTELPAAGNLYFGDIYGPAVRVVGDSLVFTSIESVWGEPFHVNTCWKYVSTTADCLGEEGCTYDVGERTCYEIDGKAPYCVGGFASCTDHEDAESSCAPYPGDPSSNTSSYCYDTSHGRVRTRYSFEALDLSDPTNPKIGGVLQTPVEDHAVRLLDDDGSLYVTLKRPVELPLDPRPYAQ</sequence>
<protein>
    <submittedName>
        <fullName evidence="1">Uncharacterized protein</fullName>
    </submittedName>
</protein>
<evidence type="ECO:0000313" key="2">
    <source>
        <dbReference type="Proteomes" id="UP000440224"/>
    </source>
</evidence>
<dbReference type="EMBL" id="WJIE01000016">
    <property type="protein sequence ID" value="MRG97232.1"/>
    <property type="molecule type" value="Genomic_DNA"/>
</dbReference>
<gene>
    <name evidence="1" type="ORF">GF068_35695</name>
</gene>
<keyword evidence="2" id="KW-1185">Reference proteome</keyword>
<comment type="caution">
    <text evidence="1">The sequence shown here is derived from an EMBL/GenBank/DDBJ whole genome shotgun (WGS) entry which is preliminary data.</text>
</comment>
<dbReference type="Proteomes" id="UP000440224">
    <property type="component" value="Unassembled WGS sequence"/>
</dbReference>
<dbReference type="RefSeq" id="WP_153824020.1">
    <property type="nucleotide sequence ID" value="NZ_WJIE01000016.1"/>
</dbReference>
<proteinExistence type="predicted"/>